<proteinExistence type="predicted"/>
<dbReference type="InterPro" id="IPR038727">
    <property type="entry name" value="NadR/Ttd14_AAA_dom"/>
</dbReference>
<dbReference type="SUPFAM" id="SSF52374">
    <property type="entry name" value="Nucleotidylyl transferase"/>
    <property type="match status" value="1"/>
</dbReference>
<name>A0A846ZH04_9LACO</name>
<dbReference type="InterPro" id="IPR006417">
    <property type="entry name" value="NadR_NMN_Atrans"/>
</dbReference>
<dbReference type="GO" id="GO:0000309">
    <property type="term" value="F:nicotinamide-nucleotide adenylyltransferase activity"/>
    <property type="evidence" value="ECO:0007669"/>
    <property type="project" value="UniProtKB-EC"/>
</dbReference>
<feature type="binding site" evidence="1">
    <location>
        <begin position="125"/>
        <end position="127"/>
    </location>
    <ligand>
        <name>NAD(+)</name>
        <dbReference type="ChEBI" id="CHEBI:57540"/>
        <label>1</label>
    </ligand>
</feature>
<dbReference type="InterPro" id="IPR016429">
    <property type="entry name" value="NAD_NadR"/>
</dbReference>
<reference evidence="3 4" key="1">
    <citation type="submission" date="2020-04" db="EMBL/GenBank/DDBJ databases">
        <title>MicrobeNet Type strains.</title>
        <authorList>
            <person name="Nicholson A.C."/>
        </authorList>
    </citation>
    <scope>NUCLEOTIDE SEQUENCE [LARGE SCALE GENOMIC DNA]</scope>
    <source>
        <strain evidence="3 4">CCUG 54536</strain>
    </source>
</reference>
<accession>A0A846ZH04</accession>
<sequence length="381" mass="43419">MRTFAGNLYKDDLEGDKIGVFFGTLAPMHVGHQAEIYKAAALNDGVVVIASGYTGDRGDQMGLSVEKRFRYLREAFSDESDIKIDYINEDHIPQMPDGWSEWTRILVETVMRNIVNPAAKITFYTGEPEYKAELEKRLPQTGQFKVSLMDRTVLSISATAIRENPIANWDYINRVFRRHFTKKVTVMGSASTGKSTLVRRLARTSNSPFSEEYAREYQERSNVSDDELIVKDYIRLIQGQYDANSREINSPANNGLTIFDTDAMVTKVYADMWLNAADRAQLQPLFDNTISEELIDLILVIPPVTPYVDDGFRNMTTADEASRWTFHRELMRVIADYGFMDKVVILDAKGGSDDPYGYYARYLQALDAIQERTGFNIKHIE</sequence>
<dbReference type="Pfam" id="PF13521">
    <property type="entry name" value="AAA_28"/>
    <property type="match status" value="1"/>
</dbReference>
<dbReference type="SUPFAM" id="SSF52540">
    <property type="entry name" value="P-loop containing nucleoside triphosphate hydrolases"/>
    <property type="match status" value="1"/>
</dbReference>
<dbReference type="PIRSF" id="PIRSF004776">
    <property type="entry name" value="NadR_NMNAT/RNK"/>
    <property type="match status" value="1"/>
</dbReference>
<dbReference type="EMBL" id="JAAXPO010000001">
    <property type="protein sequence ID" value="NKZ17783.1"/>
    <property type="molecule type" value="Genomic_DNA"/>
</dbReference>
<feature type="domain" description="NadR/Ttd14 AAA" evidence="2">
    <location>
        <begin position="183"/>
        <end position="339"/>
    </location>
</feature>
<dbReference type="Gene3D" id="3.40.50.300">
    <property type="entry name" value="P-loop containing nucleotide triphosphate hydrolases"/>
    <property type="match status" value="1"/>
</dbReference>
<keyword evidence="3" id="KW-0548">Nucleotidyltransferase</keyword>
<gene>
    <name evidence="3" type="ORF">HF966_01045</name>
</gene>
<dbReference type="PANTHER" id="PTHR37512:SF1">
    <property type="entry name" value="NADR_TTD14 AAA DOMAIN-CONTAINING PROTEIN"/>
    <property type="match status" value="1"/>
</dbReference>
<comment type="caution">
    <text evidence="3">The sequence shown here is derived from an EMBL/GenBank/DDBJ whole genome shotgun (WGS) entry which is preliminary data.</text>
</comment>
<organism evidence="3 4">
    <name type="scientific">Leuconostoc holzapfelii</name>
    <dbReference type="NCBI Taxonomy" id="434464"/>
    <lineage>
        <taxon>Bacteria</taxon>
        <taxon>Bacillati</taxon>
        <taxon>Bacillota</taxon>
        <taxon>Bacilli</taxon>
        <taxon>Lactobacillales</taxon>
        <taxon>Lactobacillaceae</taxon>
        <taxon>Leuconostoc</taxon>
    </lineage>
</organism>
<dbReference type="PANTHER" id="PTHR37512">
    <property type="entry name" value="TRIFUNCTIONAL NAD BIOSYNTHESIS/REGULATOR PROTEIN NADR"/>
    <property type="match status" value="1"/>
</dbReference>
<dbReference type="GO" id="GO:0009435">
    <property type="term" value="P:NAD+ biosynthetic process"/>
    <property type="evidence" value="ECO:0007669"/>
    <property type="project" value="InterPro"/>
</dbReference>
<dbReference type="InterPro" id="IPR052735">
    <property type="entry name" value="NAD_biosynth-regulator"/>
</dbReference>
<dbReference type="Gene3D" id="3.40.50.620">
    <property type="entry name" value="HUPs"/>
    <property type="match status" value="1"/>
</dbReference>
<dbReference type="AlphaFoldDB" id="A0A846ZH04"/>
<dbReference type="InterPro" id="IPR014729">
    <property type="entry name" value="Rossmann-like_a/b/a_fold"/>
</dbReference>
<dbReference type="GO" id="GO:0050262">
    <property type="term" value="F:ribosylnicotinamide kinase activity"/>
    <property type="evidence" value="ECO:0007669"/>
    <property type="project" value="InterPro"/>
</dbReference>
<evidence type="ECO:0000313" key="4">
    <source>
        <dbReference type="Proteomes" id="UP000590460"/>
    </source>
</evidence>
<dbReference type="InterPro" id="IPR027417">
    <property type="entry name" value="P-loop_NTPase"/>
</dbReference>
<feature type="binding site" evidence="1">
    <location>
        <position position="29"/>
    </location>
    <ligand>
        <name>NAD(+)</name>
        <dbReference type="ChEBI" id="CHEBI:57540"/>
        <label>1</label>
    </ligand>
</feature>
<dbReference type="EC" id="2.7.7.1" evidence="3"/>
<dbReference type="NCBIfam" id="TIGR01526">
    <property type="entry name" value="nadR_NMN_Atrans"/>
    <property type="match status" value="1"/>
</dbReference>
<dbReference type="Proteomes" id="UP000590460">
    <property type="component" value="Unassembled WGS sequence"/>
</dbReference>
<keyword evidence="1" id="KW-0547">Nucleotide-binding</keyword>
<evidence type="ECO:0000313" key="3">
    <source>
        <dbReference type="EMBL" id="NKZ17783.1"/>
    </source>
</evidence>
<keyword evidence="3" id="KW-0808">Transferase</keyword>
<evidence type="ECO:0000259" key="2">
    <source>
        <dbReference type="Pfam" id="PF13521"/>
    </source>
</evidence>
<evidence type="ECO:0000256" key="1">
    <source>
        <dbReference type="PIRSR" id="PIRSR004776-1"/>
    </source>
</evidence>
<dbReference type="GO" id="GO:0000166">
    <property type="term" value="F:nucleotide binding"/>
    <property type="evidence" value="ECO:0007669"/>
    <property type="project" value="UniProtKB-KW"/>
</dbReference>
<protein>
    <submittedName>
        <fullName evidence="3">Nicotinamide-nucleotide adenylyltransferase</fullName>
        <ecNumber evidence="3">2.7.7.1</ecNumber>
    </submittedName>
</protein>
<feature type="binding site" evidence="1">
    <location>
        <begin position="89"/>
        <end position="102"/>
    </location>
    <ligand>
        <name>NAD(+)</name>
        <dbReference type="ChEBI" id="CHEBI:57540"/>
        <label>1</label>
    </ligand>
</feature>
<dbReference type="RefSeq" id="WP_168675811.1">
    <property type="nucleotide sequence ID" value="NZ_BPKV01000002.1"/>
</dbReference>